<evidence type="ECO:0000313" key="1">
    <source>
        <dbReference type="EMBL" id="MBU5489720.1"/>
    </source>
</evidence>
<sequence length="98" mass="10471">MEPADLLSSLLQDPEAMQKLSGMAAQLLGSDADAPAETAAPPRGTDAARIQLLHALRPFLSENTCAQIAHAERILSLARMTKTAVRQVLPPDGRTKEL</sequence>
<protein>
    <recommendedName>
        <fullName evidence="3">Endonuclease MutS2</fullName>
    </recommendedName>
</protein>
<comment type="caution">
    <text evidence="1">The sequence shown here is derived from an EMBL/GenBank/DDBJ whole genome shotgun (WGS) entry which is preliminary data.</text>
</comment>
<dbReference type="RefSeq" id="WP_216469376.1">
    <property type="nucleotide sequence ID" value="NZ_JAHLQI010000002.1"/>
</dbReference>
<organism evidence="1 2">
    <name type="scientific">Butyricicoccus intestinisimiae</name>
    <dbReference type="NCBI Taxonomy" id="2841509"/>
    <lineage>
        <taxon>Bacteria</taxon>
        <taxon>Bacillati</taxon>
        <taxon>Bacillota</taxon>
        <taxon>Clostridia</taxon>
        <taxon>Eubacteriales</taxon>
        <taxon>Butyricicoccaceae</taxon>
        <taxon>Butyricicoccus</taxon>
    </lineage>
</organism>
<dbReference type="Proteomes" id="UP000783588">
    <property type="component" value="Unassembled WGS sequence"/>
</dbReference>
<accession>A0ABS6EPV8</accession>
<gene>
    <name evidence="1" type="ORF">KQI75_03595</name>
</gene>
<dbReference type="EMBL" id="JAHLQI010000002">
    <property type="protein sequence ID" value="MBU5489720.1"/>
    <property type="molecule type" value="Genomic_DNA"/>
</dbReference>
<evidence type="ECO:0008006" key="3">
    <source>
        <dbReference type="Google" id="ProtNLM"/>
    </source>
</evidence>
<evidence type="ECO:0000313" key="2">
    <source>
        <dbReference type="Proteomes" id="UP000783588"/>
    </source>
</evidence>
<name>A0ABS6EPV8_9FIRM</name>
<proteinExistence type="predicted"/>
<reference evidence="1 2" key="1">
    <citation type="submission" date="2021-06" db="EMBL/GenBank/DDBJ databases">
        <authorList>
            <person name="Sun Q."/>
            <person name="Li D."/>
        </authorList>
    </citation>
    <scope>NUCLEOTIDE SEQUENCE [LARGE SCALE GENOMIC DNA]</scope>
    <source>
        <strain evidence="1 2">MSJd-7</strain>
    </source>
</reference>
<keyword evidence="2" id="KW-1185">Reference proteome</keyword>